<keyword evidence="12" id="KW-0282">Flagellum</keyword>
<keyword evidence="6 10" id="KW-0812">Transmembrane</keyword>
<dbReference type="Pfam" id="PF03748">
    <property type="entry name" value="FliL"/>
    <property type="match status" value="1"/>
</dbReference>
<keyword evidence="12" id="KW-0966">Cell projection</keyword>
<evidence type="ECO:0000256" key="11">
    <source>
        <dbReference type="SAM" id="MobiDB-lite"/>
    </source>
</evidence>
<dbReference type="AlphaFoldDB" id="A1TVE1"/>
<dbReference type="KEGG" id="aav:Aave_4389"/>
<evidence type="ECO:0000256" key="1">
    <source>
        <dbReference type="ARBA" id="ARBA00002254"/>
    </source>
</evidence>
<evidence type="ECO:0000256" key="7">
    <source>
        <dbReference type="ARBA" id="ARBA00022779"/>
    </source>
</evidence>
<dbReference type="EMBL" id="CP000512">
    <property type="protein sequence ID" value="ABM34929.1"/>
    <property type="molecule type" value="Genomic_DNA"/>
</dbReference>
<keyword evidence="10" id="KW-0997">Cell inner membrane</keyword>
<dbReference type="Proteomes" id="UP000002596">
    <property type="component" value="Chromosome"/>
</dbReference>
<proteinExistence type="inferred from homology"/>
<comment type="subcellular location">
    <subcellularLocation>
        <location evidence="10">Cell inner membrane</location>
    </subcellularLocation>
    <subcellularLocation>
        <location evidence="2">Cell membrane</location>
        <topology evidence="2">Single-pass membrane protein</topology>
    </subcellularLocation>
</comment>
<dbReference type="STRING" id="397945.Aave_4389"/>
<evidence type="ECO:0000256" key="8">
    <source>
        <dbReference type="ARBA" id="ARBA00022989"/>
    </source>
</evidence>
<dbReference type="GO" id="GO:0009425">
    <property type="term" value="C:bacterial-type flagellum basal body"/>
    <property type="evidence" value="ECO:0007669"/>
    <property type="project" value="InterPro"/>
</dbReference>
<organism evidence="12 13">
    <name type="scientific">Paracidovorax citrulli (strain AAC00-1)</name>
    <name type="common">Acidovorax citrulli</name>
    <dbReference type="NCBI Taxonomy" id="397945"/>
    <lineage>
        <taxon>Bacteria</taxon>
        <taxon>Pseudomonadati</taxon>
        <taxon>Pseudomonadota</taxon>
        <taxon>Betaproteobacteria</taxon>
        <taxon>Burkholderiales</taxon>
        <taxon>Comamonadaceae</taxon>
        <taxon>Paracidovorax</taxon>
    </lineage>
</organism>
<keyword evidence="9 10" id="KW-0472">Membrane</keyword>
<evidence type="ECO:0000256" key="10">
    <source>
        <dbReference type="RuleBase" id="RU364125"/>
    </source>
</evidence>
<dbReference type="PANTHER" id="PTHR35091">
    <property type="entry name" value="FLAGELLAR PROTEIN FLIL"/>
    <property type="match status" value="1"/>
</dbReference>
<accession>A1TVE1</accession>
<gene>
    <name evidence="12" type="ordered locus">Aave_4389</name>
</gene>
<dbReference type="GO" id="GO:0005886">
    <property type="term" value="C:plasma membrane"/>
    <property type="evidence" value="ECO:0007669"/>
    <property type="project" value="UniProtKB-SubCell"/>
</dbReference>
<evidence type="ECO:0000256" key="6">
    <source>
        <dbReference type="ARBA" id="ARBA00022692"/>
    </source>
</evidence>
<evidence type="ECO:0000256" key="2">
    <source>
        <dbReference type="ARBA" id="ARBA00004162"/>
    </source>
</evidence>
<keyword evidence="7 10" id="KW-0283">Flagellar rotation</keyword>
<feature type="region of interest" description="Disordered" evidence="11">
    <location>
        <begin position="179"/>
        <end position="210"/>
    </location>
</feature>
<dbReference type="eggNOG" id="COG1580">
    <property type="taxonomic scope" value="Bacteria"/>
</dbReference>
<evidence type="ECO:0000256" key="5">
    <source>
        <dbReference type="ARBA" id="ARBA00022500"/>
    </source>
</evidence>
<protein>
    <recommendedName>
        <fullName evidence="10">Flagellar protein FliL</fullName>
    </recommendedName>
</protein>
<comment type="function">
    <text evidence="1 10">Controls the rotational direction of flagella during chemotaxis.</text>
</comment>
<dbReference type="PANTHER" id="PTHR35091:SF2">
    <property type="entry name" value="FLAGELLAR PROTEIN FLIL"/>
    <property type="match status" value="1"/>
</dbReference>
<dbReference type="InterPro" id="IPR005503">
    <property type="entry name" value="FliL"/>
</dbReference>
<dbReference type="HOGENOM" id="CLU_099018_0_0_4"/>
<keyword evidence="8 10" id="KW-1133">Transmembrane helix</keyword>
<name>A1TVE1_PARC0</name>
<sequence>MECGKAFQGARPRPAPLHRIRCARKSNVSANPPAAAAAKPKSKKLVLIIAIVAVLVLAGGGAAWFFLSKRSHGDEDEEGGGGGHAKAAAPAAPKVAPTFLPIENMVVNLADPGGERFAQIGITLELADAKTSELVKQYLPSIRSAILMLVSQRTAQELLGREGKEKLAVDIRREVSKPLGYTVPKPRKRPASDEEEDGEEAPRPRVDNNPVRQVLFSSFIIQ</sequence>
<dbReference type="GO" id="GO:0006935">
    <property type="term" value="P:chemotaxis"/>
    <property type="evidence" value="ECO:0007669"/>
    <property type="project" value="UniProtKB-KW"/>
</dbReference>
<keyword evidence="5 10" id="KW-0145">Chemotaxis</keyword>
<keyword evidence="4" id="KW-1003">Cell membrane</keyword>
<evidence type="ECO:0000313" key="13">
    <source>
        <dbReference type="Proteomes" id="UP000002596"/>
    </source>
</evidence>
<comment type="similarity">
    <text evidence="3 10">Belongs to the FliL family.</text>
</comment>
<reference evidence="12 13" key="1">
    <citation type="submission" date="2006-12" db="EMBL/GenBank/DDBJ databases">
        <title>Complete sequence of Acidovorax avenae subsp. citrulli AAC00-1.</title>
        <authorList>
            <consortium name="US DOE Joint Genome Institute"/>
            <person name="Copeland A."/>
            <person name="Lucas S."/>
            <person name="Lapidus A."/>
            <person name="Barry K."/>
            <person name="Detter J.C."/>
            <person name="Glavina del Rio T."/>
            <person name="Dalin E."/>
            <person name="Tice H."/>
            <person name="Pitluck S."/>
            <person name="Kiss H."/>
            <person name="Brettin T."/>
            <person name="Bruce D."/>
            <person name="Han C."/>
            <person name="Tapia R."/>
            <person name="Gilna P."/>
            <person name="Schmutz J."/>
            <person name="Larimer F."/>
            <person name="Land M."/>
            <person name="Hauser L."/>
            <person name="Kyrpides N."/>
            <person name="Kim E."/>
            <person name="Stahl D."/>
            <person name="Richardson P."/>
        </authorList>
    </citation>
    <scope>NUCLEOTIDE SEQUENCE [LARGE SCALE GENOMIC DNA]</scope>
    <source>
        <strain evidence="12 13">AAC00-1</strain>
    </source>
</reference>
<dbReference type="GO" id="GO:0071978">
    <property type="term" value="P:bacterial-type flagellum-dependent swarming motility"/>
    <property type="evidence" value="ECO:0007669"/>
    <property type="project" value="TreeGrafter"/>
</dbReference>
<evidence type="ECO:0000313" key="12">
    <source>
        <dbReference type="EMBL" id="ABM34929.1"/>
    </source>
</evidence>
<evidence type="ECO:0000256" key="4">
    <source>
        <dbReference type="ARBA" id="ARBA00022475"/>
    </source>
</evidence>
<feature type="transmembrane region" description="Helical" evidence="10">
    <location>
        <begin position="45"/>
        <end position="67"/>
    </location>
</feature>
<evidence type="ECO:0000256" key="9">
    <source>
        <dbReference type="ARBA" id="ARBA00023136"/>
    </source>
</evidence>
<evidence type="ECO:0000256" key="3">
    <source>
        <dbReference type="ARBA" id="ARBA00008281"/>
    </source>
</evidence>
<keyword evidence="12" id="KW-0969">Cilium</keyword>